<protein>
    <submittedName>
        <fullName evidence="1">Uncharacterized protein</fullName>
    </submittedName>
</protein>
<accession>A0A6C0C6U6</accession>
<dbReference type="AlphaFoldDB" id="A0A6C0C6U6"/>
<proteinExistence type="predicted"/>
<evidence type="ECO:0000313" key="1">
    <source>
        <dbReference type="EMBL" id="QHS99494.1"/>
    </source>
</evidence>
<name>A0A6C0C6U6_9ZZZZ</name>
<reference evidence="1" key="1">
    <citation type="journal article" date="2020" name="Nature">
        <title>Giant virus diversity and host interactions through global metagenomics.</title>
        <authorList>
            <person name="Schulz F."/>
            <person name="Roux S."/>
            <person name="Paez-Espino D."/>
            <person name="Jungbluth S."/>
            <person name="Walsh D.A."/>
            <person name="Denef V.J."/>
            <person name="McMahon K.D."/>
            <person name="Konstantinidis K.T."/>
            <person name="Eloe-Fadrosh E.A."/>
            <person name="Kyrpides N.C."/>
            <person name="Woyke T."/>
        </authorList>
    </citation>
    <scope>NUCLEOTIDE SEQUENCE</scope>
    <source>
        <strain evidence="1">GVMAG-M-3300020187-37</strain>
    </source>
</reference>
<dbReference type="EMBL" id="MN739344">
    <property type="protein sequence ID" value="QHS99494.1"/>
    <property type="molecule type" value="Genomic_DNA"/>
</dbReference>
<organism evidence="1">
    <name type="scientific">viral metagenome</name>
    <dbReference type="NCBI Taxonomy" id="1070528"/>
    <lineage>
        <taxon>unclassified sequences</taxon>
        <taxon>metagenomes</taxon>
        <taxon>organismal metagenomes</taxon>
    </lineage>
</organism>
<sequence length="86" mass="10506">MKLSTEEKNTYKWLESYGFDYYDINHLIKIYKKEGIPFEIRSFDKNDFPELREYLRKQEHGSYIDYLLKGLIGVDKERVKKLLYNS</sequence>